<sequence length="113" mass="12206">MLDFDASMWERPVPQRDKATGELRWSVPVLDGDPLLKAAVESVAVKIISPVEPEISAPPAALRSAPVAFEGRTAMPYLNQQGRMAYSYKVPGMRAARPATLTNAEKGGPKDAE</sequence>
<name>A0ABW7AXW3_9ACTN</name>
<accession>A0ABW7AXW3</accession>
<dbReference type="EMBL" id="JBICRM010000077">
    <property type="protein sequence ID" value="MFG1711206.1"/>
    <property type="molecule type" value="Genomic_DNA"/>
</dbReference>
<keyword evidence="2" id="KW-1185">Reference proteome</keyword>
<evidence type="ECO:0000313" key="2">
    <source>
        <dbReference type="Proteomes" id="UP001603978"/>
    </source>
</evidence>
<proteinExistence type="predicted"/>
<dbReference type="Proteomes" id="UP001603978">
    <property type="component" value="Unassembled WGS sequence"/>
</dbReference>
<reference evidence="1 2" key="1">
    <citation type="submission" date="2024-10" db="EMBL/GenBank/DDBJ databases">
        <authorList>
            <person name="Topkara A.R."/>
            <person name="Saygin H."/>
        </authorList>
    </citation>
    <scope>NUCLEOTIDE SEQUENCE [LARGE SCALE GENOMIC DNA]</scope>
    <source>
        <strain evidence="1 2">M3C6</strain>
    </source>
</reference>
<evidence type="ECO:0000313" key="1">
    <source>
        <dbReference type="EMBL" id="MFG1711206.1"/>
    </source>
</evidence>
<dbReference type="RefSeq" id="WP_393177761.1">
    <property type="nucleotide sequence ID" value="NZ_JBICRM010000077.1"/>
</dbReference>
<protein>
    <submittedName>
        <fullName evidence="1">Plasmid replication, integration and excision activator</fullName>
    </submittedName>
</protein>
<comment type="caution">
    <text evidence="1">The sequence shown here is derived from an EMBL/GenBank/DDBJ whole genome shotgun (WGS) entry which is preliminary data.</text>
</comment>
<gene>
    <name evidence="1" type="ORF">ACFLIM_49455</name>
</gene>
<organism evidence="1 2">
    <name type="scientific">Nonomuraea marmarensis</name>
    <dbReference type="NCBI Taxonomy" id="3351344"/>
    <lineage>
        <taxon>Bacteria</taxon>
        <taxon>Bacillati</taxon>
        <taxon>Actinomycetota</taxon>
        <taxon>Actinomycetes</taxon>
        <taxon>Streptosporangiales</taxon>
        <taxon>Streptosporangiaceae</taxon>
        <taxon>Nonomuraea</taxon>
    </lineage>
</organism>